<protein>
    <submittedName>
        <fullName evidence="3">Glycosyltransferase</fullName>
        <ecNumber evidence="3">2.4.-.-</ecNumber>
    </submittedName>
</protein>
<evidence type="ECO:0000259" key="2">
    <source>
        <dbReference type="Pfam" id="PF13439"/>
    </source>
</evidence>
<comment type="caution">
    <text evidence="3">The sequence shown here is derived from an EMBL/GenBank/DDBJ whole genome shotgun (WGS) entry which is preliminary data.</text>
</comment>
<name>A0ABT8KJN4_9BACT</name>
<keyword evidence="3" id="KW-0328">Glycosyltransferase</keyword>
<evidence type="ECO:0000259" key="1">
    <source>
        <dbReference type="Pfam" id="PF00534"/>
    </source>
</evidence>
<feature type="domain" description="Glycosyltransferase subfamily 4-like N-terminal" evidence="2">
    <location>
        <begin position="15"/>
        <end position="172"/>
    </location>
</feature>
<dbReference type="EC" id="2.4.-.-" evidence="3"/>
<dbReference type="Pfam" id="PF13439">
    <property type="entry name" value="Glyco_transf_4"/>
    <property type="match status" value="1"/>
</dbReference>
<reference evidence="3" key="1">
    <citation type="submission" date="2023-06" db="EMBL/GenBank/DDBJ databases">
        <title>Genomic of Parafulvivirga corallium.</title>
        <authorList>
            <person name="Wang G."/>
        </authorList>
    </citation>
    <scope>NUCLEOTIDE SEQUENCE</scope>
    <source>
        <strain evidence="3">BMA10</strain>
    </source>
</reference>
<dbReference type="RefSeq" id="WP_346750945.1">
    <property type="nucleotide sequence ID" value="NZ_JAUJEA010000002.1"/>
</dbReference>
<organism evidence="3 4">
    <name type="scientific">Splendidivirga corallicola</name>
    <dbReference type="NCBI Taxonomy" id="3051826"/>
    <lineage>
        <taxon>Bacteria</taxon>
        <taxon>Pseudomonadati</taxon>
        <taxon>Bacteroidota</taxon>
        <taxon>Cytophagia</taxon>
        <taxon>Cytophagales</taxon>
        <taxon>Splendidivirgaceae</taxon>
        <taxon>Splendidivirga</taxon>
    </lineage>
</organism>
<dbReference type="PANTHER" id="PTHR12526:SF630">
    <property type="entry name" value="GLYCOSYLTRANSFERASE"/>
    <property type="match status" value="1"/>
</dbReference>
<proteinExistence type="predicted"/>
<dbReference type="PANTHER" id="PTHR12526">
    <property type="entry name" value="GLYCOSYLTRANSFERASE"/>
    <property type="match status" value="1"/>
</dbReference>
<dbReference type="Gene3D" id="3.40.50.2000">
    <property type="entry name" value="Glycogen Phosphorylase B"/>
    <property type="match status" value="2"/>
</dbReference>
<keyword evidence="4" id="KW-1185">Reference proteome</keyword>
<feature type="domain" description="Glycosyl transferase family 1" evidence="1">
    <location>
        <begin position="177"/>
        <end position="342"/>
    </location>
</feature>
<accession>A0ABT8KJN4</accession>
<dbReference type="Pfam" id="PF00534">
    <property type="entry name" value="Glycos_transf_1"/>
    <property type="match status" value="1"/>
</dbReference>
<keyword evidence="3" id="KW-0808">Transferase</keyword>
<dbReference type="EMBL" id="JAUJEA010000002">
    <property type="protein sequence ID" value="MDN5200915.1"/>
    <property type="molecule type" value="Genomic_DNA"/>
</dbReference>
<dbReference type="InterPro" id="IPR028098">
    <property type="entry name" value="Glyco_trans_4-like_N"/>
</dbReference>
<dbReference type="InterPro" id="IPR001296">
    <property type="entry name" value="Glyco_trans_1"/>
</dbReference>
<evidence type="ECO:0000313" key="4">
    <source>
        <dbReference type="Proteomes" id="UP001172082"/>
    </source>
</evidence>
<dbReference type="GO" id="GO:0016757">
    <property type="term" value="F:glycosyltransferase activity"/>
    <property type="evidence" value="ECO:0007669"/>
    <property type="project" value="UniProtKB-KW"/>
</dbReference>
<dbReference type="Proteomes" id="UP001172082">
    <property type="component" value="Unassembled WGS sequence"/>
</dbReference>
<dbReference type="SUPFAM" id="SSF53756">
    <property type="entry name" value="UDP-Glycosyltransferase/glycogen phosphorylase"/>
    <property type="match status" value="1"/>
</dbReference>
<gene>
    <name evidence="3" type="ORF">QQ008_06070</name>
</gene>
<evidence type="ECO:0000313" key="3">
    <source>
        <dbReference type="EMBL" id="MDN5200915.1"/>
    </source>
</evidence>
<sequence>MSDKTICFFNSNIAWGGGEKWHYGTAKYLKEKNYPVLVIAHQKSELFKNLKKIAFNVEKVSVGNLSFINPFKIFNIYRTIKKNKVEVIIMNMSTDVKTGGIAAKLAGVKKIIYRRGLAVPIKNSLLNRFLFKKVITDVIANSLETKNTLLTNNQNLFPKEKIKVIYNGLDLHHYDQQAFEPIYQKEHDEIVLGNAGRLVEQKGQKYLIHLAQRLKEQGLKFKLLIAGVGKLEPELKQLSKEFGVEKEILFLGFIDNIKGFMESIDIFLLSSLWEGFGYVITEAMASQKPVVAFDISSNPEVVSDGESGYLAEAKNMDDFYSKVEKLMTSEKLRDQFGKAGRKLVEERFTMEKAQKEVESFINYQS</sequence>